<feature type="non-terminal residue" evidence="1">
    <location>
        <position position="75"/>
    </location>
</feature>
<dbReference type="AlphaFoldDB" id="A0A9N9DFU9"/>
<dbReference type="Proteomes" id="UP000789342">
    <property type="component" value="Unassembled WGS sequence"/>
</dbReference>
<comment type="caution">
    <text evidence="1">The sequence shown here is derived from an EMBL/GenBank/DDBJ whole genome shotgun (WGS) entry which is preliminary data.</text>
</comment>
<proteinExistence type="predicted"/>
<name>A0A9N9DFU9_9GLOM</name>
<gene>
    <name evidence="1" type="ORF">AMORRO_LOCUS9465</name>
</gene>
<evidence type="ECO:0000313" key="1">
    <source>
        <dbReference type="EMBL" id="CAG8639750.1"/>
    </source>
</evidence>
<reference evidence="1" key="1">
    <citation type="submission" date="2021-06" db="EMBL/GenBank/DDBJ databases">
        <authorList>
            <person name="Kallberg Y."/>
            <person name="Tangrot J."/>
            <person name="Rosling A."/>
        </authorList>
    </citation>
    <scope>NUCLEOTIDE SEQUENCE</scope>
    <source>
        <strain evidence="1">CL551</strain>
    </source>
</reference>
<accession>A0A9N9DFU9</accession>
<organism evidence="1 2">
    <name type="scientific">Acaulospora morrowiae</name>
    <dbReference type="NCBI Taxonomy" id="94023"/>
    <lineage>
        <taxon>Eukaryota</taxon>
        <taxon>Fungi</taxon>
        <taxon>Fungi incertae sedis</taxon>
        <taxon>Mucoromycota</taxon>
        <taxon>Glomeromycotina</taxon>
        <taxon>Glomeromycetes</taxon>
        <taxon>Diversisporales</taxon>
        <taxon>Acaulosporaceae</taxon>
        <taxon>Acaulospora</taxon>
    </lineage>
</organism>
<dbReference type="EMBL" id="CAJVPV010009260">
    <property type="protein sequence ID" value="CAG8639750.1"/>
    <property type="molecule type" value="Genomic_DNA"/>
</dbReference>
<sequence length="75" mass="8948">MNNAKHILRWRIDLYVSAMKGLEERQFETLMAAGKAIASFPQCFLEWEPFERDCCILCKEFWLPLYNQRGSYDQP</sequence>
<protein>
    <submittedName>
        <fullName evidence="1">14830_t:CDS:1</fullName>
    </submittedName>
</protein>
<keyword evidence="2" id="KW-1185">Reference proteome</keyword>
<evidence type="ECO:0000313" key="2">
    <source>
        <dbReference type="Proteomes" id="UP000789342"/>
    </source>
</evidence>